<dbReference type="AlphaFoldDB" id="A0A7Z0E971"/>
<feature type="compositionally biased region" description="Acidic residues" evidence="12">
    <location>
        <begin position="539"/>
        <end position="551"/>
    </location>
</feature>
<accession>A0A7Z0E971</accession>
<feature type="region of interest" description="Disordered" evidence="12">
    <location>
        <begin position="265"/>
        <end position="321"/>
    </location>
</feature>
<evidence type="ECO:0000256" key="7">
    <source>
        <dbReference type="ARBA" id="ARBA00023136"/>
    </source>
</evidence>
<dbReference type="RefSeq" id="WP_218849680.1">
    <property type="nucleotide sequence ID" value="NZ_BAAALK010000002.1"/>
</dbReference>
<dbReference type="EMBL" id="JACCFQ010000001">
    <property type="protein sequence ID" value="NYJ17266.1"/>
    <property type="molecule type" value="Genomic_DNA"/>
</dbReference>
<dbReference type="FunFam" id="3.40.50.300:FF:000056">
    <property type="entry name" value="Cell division ATP-binding protein FtsE"/>
    <property type="match status" value="1"/>
</dbReference>
<evidence type="ECO:0000256" key="9">
    <source>
        <dbReference type="ARBA" id="ARBA00054718"/>
    </source>
</evidence>
<dbReference type="InterPro" id="IPR003439">
    <property type="entry name" value="ABC_transporter-like_ATP-bd"/>
</dbReference>
<dbReference type="Gene3D" id="3.40.50.300">
    <property type="entry name" value="P-loop containing nucleotide triphosphate hydrolases"/>
    <property type="match status" value="1"/>
</dbReference>
<gene>
    <name evidence="11" type="primary">ftsE</name>
    <name evidence="14" type="ORF">HNR11_001800</name>
</gene>
<dbReference type="PANTHER" id="PTHR24220">
    <property type="entry name" value="IMPORT ATP-BINDING PROTEIN"/>
    <property type="match status" value="1"/>
</dbReference>
<name>A0A7Z0E971_9MICC</name>
<dbReference type="InterPro" id="IPR003593">
    <property type="entry name" value="AAA+_ATPase"/>
</dbReference>
<dbReference type="Proteomes" id="UP000560069">
    <property type="component" value="Unassembled WGS sequence"/>
</dbReference>
<feature type="domain" description="ABC transporter" evidence="13">
    <location>
        <begin position="2"/>
        <end position="238"/>
    </location>
</feature>
<feature type="compositionally biased region" description="Acidic residues" evidence="12">
    <location>
        <begin position="434"/>
        <end position="444"/>
    </location>
</feature>
<dbReference type="PROSITE" id="PS50893">
    <property type="entry name" value="ABC_TRANSPORTER_2"/>
    <property type="match status" value="1"/>
</dbReference>
<evidence type="ECO:0000256" key="6">
    <source>
        <dbReference type="ARBA" id="ARBA00022840"/>
    </source>
</evidence>
<dbReference type="InterPro" id="IPR015854">
    <property type="entry name" value="ABC_transpr_LolD-like"/>
</dbReference>
<dbReference type="GO" id="GO:0051301">
    <property type="term" value="P:cell division"/>
    <property type="evidence" value="ECO:0007669"/>
    <property type="project" value="UniProtKB-UniRule"/>
</dbReference>
<feature type="region of interest" description="Disordered" evidence="12">
    <location>
        <begin position="343"/>
        <end position="389"/>
    </location>
</feature>
<dbReference type="PANTHER" id="PTHR24220:SF470">
    <property type="entry name" value="CELL DIVISION ATP-BINDING PROTEIN FTSE"/>
    <property type="match status" value="1"/>
</dbReference>
<feature type="region of interest" description="Disordered" evidence="12">
    <location>
        <begin position="415"/>
        <end position="764"/>
    </location>
</feature>
<evidence type="ECO:0000256" key="2">
    <source>
        <dbReference type="ARBA" id="ARBA00020019"/>
    </source>
</evidence>
<evidence type="ECO:0000259" key="13">
    <source>
        <dbReference type="PROSITE" id="PS50893"/>
    </source>
</evidence>
<evidence type="ECO:0000313" key="14">
    <source>
        <dbReference type="EMBL" id="NYJ17266.1"/>
    </source>
</evidence>
<comment type="similarity">
    <text evidence="1 11">Belongs to the ABC transporter superfamily.</text>
</comment>
<dbReference type="SMART" id="SM00382">
    <property type="entry name" value="AAA"/>
    <property type="match status" value="1"/>
</dbReference>
<evidence type="ECO:0000256" key="8">
    <source>
        <dbReference type="ARBA" id="ARBA00023306"/>
    </source>
</evidence>
<reference evidence="14 15" key="1">
    <citation type="submission" date="2020-07" db="EMBL/GenBank/DDBJ databases">
        <title>Sequencing the genomes of 1000 actinobacteria strains.</title>
        <authorList>
            <person name="Klenk H.-P."/>
        </authorList>
    </citation>
    <scope>NUCLEOTIDE SEQUENCE [LARGE SCALE GENOMIC DNA]</scope>
    <source>
        <strain evidence="14 15">DSM 15664</strain>
    </source>
</reference>
<keyword evidence="6 11" id="KW-0067">ATP-binding</keyword>
<keyword evidence="7 11" id="KW-0472">Membrane</keyword>
<feature type="compositionally biased region" description="Basic and acidic residues" evidence="12">
    <location>
        <begin position="613"/>
        <end position="627"/>
    </location>
</feature>
<dbReference type="NCBIfam" id="TIGR02673">
    <property type="entry name" value="FtsE"/>
    <property type="match status" value="1"/>
</dbReference>
<dbReference type="GO" id="GO:0005886">
    <property type="term" value="C:plasma membrane"/>
    <property type="evidence" value="ECO:0007669"/>
    <property type="project" value="UniProtKB-SubCell"/>
</dbReference>
<sequence length="764" mass="84145">MIRFEEVTRRYEAGGRPALDDVTVEFYRGDFAFLIGASGSGKSTLLRMILREGLPQRGKVTVAGQNLGLMLDRRVPDFRRSIGMVFQDFRLLPDKTVFDNVAFAMRVLGAKRGAIRKRVTKVLEKVELAHLAKRYPHEISGGEQQRAAIARAIVNDPAILLADEPTGNLDPRASAEVMKVLRWINASGTTVIMATHDRAIVDHAQTRVVQLHRGRLVRDEAHGFYDAPEGSEAWDVLAQEESESGLRAHDPAPLKTAVAPALGSAAVDAAAEHDSFDDGEHHTWEPDTQDHHFVESRDESIDHVGDHPEDQVMAPGEDPSVLAFDEDPVLQETAESSPALRELDFDHHGDPHGDPHGDHDFDHHRGNDVHLDDSGAAQHEHPGMRDVRHDAWPLDAPILDEPTRDAPMSEAAILDEPFSEGPADDSGRHRGVEGESEQEPDDEFHDAADTAPDVNEDESEFVPETSFSVTWPDHLREDVHGHDVPEPHGDFDGTELPDLDQDGFTEAEEEPELEEPLTGEITPIPQAVETDLRHHDQDLDPGQDLDPDQDLDPERDQDHRTDLGAEPDHASGDGSGSAQDSSRTGPQHPEPSGVPLTPATPAQPRPRLSWLAHAEEESPQRPDHRPAETQAPARPIFTLDPPSSRPPRAPESLLDSVPAEEPVLDGDPAESRDPVLEQDLESDQDLAQEQDPAPEQDLQSQDAAERPAASESGPEGYPVPEERPVPKPMSSASQSTYTDARRTAEHLGLPRSRRSIMRRLRRDG</sequence>
<dbReference type="InterPro" id="IPR017871">
    <property type="entry name" value="ABC_transporter-like_CS"/>
</dbReference>
<evidence type="ECO:0000256" key="12">
    <source>
        <dbReference type="SAM" id="MobiDB-lite"/>
    </source>
</evidence>
<dbReference type="PROSITE" id="PS00211">
    <property type="entry name" value="ABC_TRANSPORTER_1"/>
    <property type="match status" value="1"/>
</dbReference>
<evidence type="ECO:0000313" key="15">
    <source>
        <dbReference type="Proteomes" id="UP000560069"/>
    </source>
</evidence>
<evidence type="ECO:0000256" key="5">
    <source>
        <dbReference type="ARBA" id="ARBA00022741"/>
    </source>
</evidence>
<keyword evidence="15" id="KW-1185">Reference proteome</keyword>
<evidence type="ECO:0000256" key="4">
    <source>
        <dbReference type="ARBA" id="ARBA00022618"/>
    </source>
</evidence>
<comment type="function">
    <text evidence="9">Part of the ABC transporter FtsEX involved in cellular division. Has ATPase activity.</text>
</comment>
<comment type="subunit">
    <text evidence="10 11">Homodimer. Forms a membrane-associated complex with FtsX.</text>
</comment>
<dbReference type="GO" id="GO:0016887">
    <property type="term" value="F:ATP hydrolysis activity"/>
    <property type="evidence" value="ECO:0007669"/>
    <property type="project" value="InterPro"/>
</dbReference>
<feature type="compositionally biased region" description="Basic residues" evidence="12">
    <location>
        <begin position="751"/>
        <end position="764"/>
    </location>
</feature>
<dbReference type="SUPFAM" id="SSF52540">
    <property type="entry name" value="P-loop containing nucleoside triphosphate hydrolases"/>
    <property type="match status" value="1"/>
</dbReference>
<keyword evidence="8 11" id="KW-0131">Cell cycle</keyword>
<feature type="compositionally biased region" description="Basic and acidic residues" evidence="12">
    <location>
        <begin position="270"/>
        <end position="310"/>
    </location>
</feature>
<feature type="compositionally biased region" description="Basic and acidic residues" evidence="12">
    <location>
        <begin position="552"/>
        <end position="571"/>
    </location>
</feature>
<comment type="caution">
    <text evidence="14">The sequence shown here is derived from an EMBL/GenBank/DDBJ whole genome shotgun (WGS) entry which is preliminary data.</text>
</comment>
<feature type="compositionally biased region" description="Basic and acidic residues" evidence="12">
    <location>
        <begin position="473"/>
        <end position="491"/>
    </location>
</feature>
<keyword evidence="5 11" id="KW-0547">Nucleotide-binding</keyword>
<proteinExistence type="inferred from homology"/>
<organism evidence="14 15">
    <name type="scientific">Nesterenkonia sandarakina</name>
    <dbReference type="NCBI Taxonomy" id="272918"/>
    <lineage>
        <taxon>Bacteria</taxon>
        <taxon>Bacillati</taxon>
        <taxon>Actinomycetota</taxon>
        <taxon>Actinomycetes</taxon>
        <taxon>Micrococcales</taxon>
        <taxon>Micrococcaceae</taxon>
        <taxon>Nesterenkonia</taxon>
    </lineage>
</organism>
<evidence type="ECO:0000256" key="1">
    <source>
        <dbReference type="ARBA" id="ARBA00005417"/>
    </source>
</evidence>
<protein>
    <recommendedName>
        <fullName evidence="2 11">Cell division ATP-binding protein FtsE</fullName>
    </recommendedName>
</protein>
<evidence type="ECO:0000256" key="3">
    <source>
        <dbReference type="ARBA" id="ARBA00022475"/>
    </source>
</evidence>
<evidence type="ECO:0000256" key="10">
    <source>
        <dbReference type="ARBA" id="ARBA00063837"/>
    </source>
</evidence>
<dbReference type="InterPro" id="IPR005286">
    <property type="entry name" value="Cell_div_FtsE"/>
</dbReference>
<dbReference type="Pfam" id="PF00005">
    <property type="entry name" value="ABC_tran"/>
    <property type="match status" value="1"/>
</dbReference>
<dbReference type="GO" id="GO:0005524">
    <property type="term" value="F:ATP binding"/>
    <property type="evidence" value="ECO:0007669"/>
    <property type="project" value="UniProtKB-UniRule"/>
</dbReference>
<comment type="subcellular location">
    <subcellularLocation>
        <location evidence="11">Cell membrane</location>
        <topology evidence="11">Peripheral membrane protein</topology>
        <orientation evidence="11">Cytoplasmic side</orientation>
    </subcellularLocation>
</comment>
<keyword evidence="3 11" id="KW-1003">Cell membrane</keyword>
<dbReference type="GO" id="GO:0022857">
    <property type="term" value="F:transmembrane transporter activity"/>
    <property type="evidence" value="ECO:0007669"/>
    <property type="project" value="TreeGrafter"/>
</dbReference>
<keyword evidence="4 11" id="KW-0132">Cell division</keyword>
<dbReference type="InterPro" id="IPR027417">
    <property type="entry name" value="P-loop_NTPase"/>
</dbReference>
<feature type="compositionally biased region" description="Acidic residues" evidence="12">
    <location>
        <begin position="492"/>
        <end position="517"/>
    </location>
</feature>
<feature type="compositionally biased region" description="Acidic residues" evidence="12">
    <location>
        <begin position="676"/>
        <end position="694"/>
    </location>
</feature>
<evidence type="ECO:0000256" key="11">
    <source>
        <dbReference type="RuleBase" id="RU365094"/>
    </source>
</evidence>